<dbReference type="EMBL" id="WQMT02000006">
    <property type="protein sequence ID" value="KAG9221564.1"/>
    <property type="molecule type" value="Genomic_DNA"/>
</dbReference>
<evidence type="ECO:0000313" key="1">
    <source>
        <dbReference type="EMBL" id="KAG9221564.1"/>
    </source>
</evidence>
<name>A0ACB7ITN3_PLECO</name>
<comment type="caution">
    <text evidence="1">The sequence shown here is derived from an EMBL/GenBank/DDBJ whole genome shotgun (WGS) entry which is preliminary data.</text>
</comment>
<dbReference type="Proteomes" id="UP000824881">
    <property type="component" value="Unassembled WGS sequence"/>
</dbReference>
<keyword evidence="2" id="KW-1185">Reference proteome</keyword>
<gene>
    <name evidence="1" type="ORF">CCMSSC00406_0007203</name>
</gene>
<organism evidence="1 2">
    <name type="scientific">Pleurotus cornucopiae</name>
    <name type="common">Cornucopia mushroom</name>
    <dbReference type="NCBI Taxonomy" id="5321"/>
    <lineage>
        <taxon>Eukaryota</taxon>
        <taxon>Fungi</taxon>
        <taxon>Dikarya</taxon>
        <taxon>Basidiomycota</taxon>
        <taxon>Agaricomycotina</taxon>
        <taxon>Agaricomycetes</taxon>
        <taxon>Agaricomycetidae</taxon>
        <taxon>Agaricales</taxon>
        <taxon>Pleurotineae</taxon>
        <taxon>Pleurotaceae</taxon>
        <taxon>Pleurotus</taxon>
    </lineage>
</organism>
<accession>A0ACB7ITN3</accession>
<sequence>MHQEAAKAAVLQIRTGGGKWHLKPLVPVASSKLGSKTKYLFHKNGARILALKQPPGSVEDGLRLYQESIGRAYRPGVLAELRSRFEEVGSIFVSGALAGTLASRDYAGALELTHDIKAHTMLVMVSSLHRTYPILLRDFLLEVFLPIVNGVHDHVLRVARVLYALSHFQPNLAHAFCSDKPSTPSSFASFHGLRAYIPADSQFNVPDEVSFIPLPPCISTDTSEGGDAVAPGLGCAGPSSRKRKRTRESNTMDESRAMPARKSKRKRMNKSRAKKEKENTSPTSDLPAFSTRDPVAMPAGRTALVHLELTSAVHSTPPVGRPRRRSSGRRMRFGSTKVLEGETSASTSLPANSSMNDRETNTIGLQAGPSSRTRLGKAKRKLLAKANTNGNSIASTTYTVSQTSSNEVAAQ</sequence>
<evidence type="ECO:0000313" key="2">
    <source>
        <dbReference type="Proteomes" id="UP000824881"/>
    </source>
</evidence>
<proteinExistence type="predicted"/>
<protein>
    <submittedName>
        <fullName evidence="1">Uncharacterized protein</fullName>
    </submittedName>
</protein>
<reference evidence="1 2" key="1">
    <citation type="journal article" date="2021" name="Appl. Environ. Microbiol.">
        <title>Genetic linkage and physical mapping for an oyster mushroom Pleurotus cornucopiae and QTL analysis for the trait cap color.</title>
        <authorList>
            <person name="Zhang Y."/>
            <person name="Gao W."/>
            <person name="Sonnenberg A."/>
            <person name="Chen Q."/>
            <person name="Zhang J."/>
            <person name="Huang C."/>
        </authorList>
    </citation>
    <scope>NUCLEOTIDE SEQUENCE [LARGE SCALE GENOMIC DNA]</scope>
    <source>
        <strain evidence="1">CCMSSC00406</strain>
    </source>
</reference>